<dbReference type="AlphaFoldDB" id="A0A2C5X4Z1"/>
<feature type="compositionally biased region" description="Acidic residues" evidence="1">
    <location>
        <begin position="38"/>
        <end position="52"/>
    </location>
</feature>
<dbReference type="Pfam" id="PF04004">
    <property type="entry name" value="Leo1"/>
    <property type="match status" value="1"/>
</dbReference>
<comment type="caution">
    <text evidence="2">The sequence shown here is derived from an EMBL/GenBank/DDBJ whole genome shotgun (WGS) entry which is preliminary data.</text>
</comment>
<organism evidence="2 3">
    <name type="scientific">Ceratocystis fimbriata CBS 114723</name>
    <dbReference type="NCBI Taxonomy" id="1035309"/>
    <lineage>
        <taxon>Eukaryota</taxon>
        <taxon>Fungi</taxon>
        <taxon>Dikarya</taxon>
        <taxon>Ascomycota</taxon>
        <taxon>Pezizomycotina</taxon>
        <taxon>Sordariomycetes</taxon>
        <taxon>Hypocreomycetidae</taxon>
        <taxon>Microascales</taxon>
        <taxon>Ceratocystidaceae</taxon>
        <taxon>Ceratocystis</taxon>
    </lineage>
</organism>
<dbReference type="EMBL" id="APWK03000050">
    <property type="protein sequence ID" value="PHH53072.1"/>
    <property type="molecule type" value="Genomic_DNA"/>
</dbReference>
<feature type="region of interest" description="Disordered" evidence="1">
    <location>
        <begin position="228"/>
        <end position="406"/>
    </location>
</feature>
<feature type="region of interest" description="Disordered" evidence="1">
    <location>
        <begin position="1"/>
        <end position="61"/>
    </location>
</feature>
<dbReference type="PANTHER" id="PTHR23146">
    <property type="entry name" value="LEO1 PROTEIN"/>
    <property type="match status" value="1"/>
</dbReference>
<evidence type="ECO:0000256" key="1">
    <source>
        <dbReference type="SAM" id="MobiDB-lite"/>
    </source>
</evidence>
<dbReference type="GO" id="GO:1990269">
    <property type="term" value="F:RNA polymerase II C-terminal domain phosphoserine binding"/>
    <property type="evidence" value="ECO:0007669"/>
    <property type="project" value="TreeGrafter"/>
</dbReference>
<feature type="compositionally biased region" description="Basic and acidic residues" evidence="1">
    <location>
        <begin position="236"/>
        <end position="264"/>
    </location>
</feature>
<name>A0A2C5X4Z1_9PEZI</name>
<evidence type="ECO:0000313" key="3">
    <source>
        <dbReference type="Proteomes" id="UP000222788"/>
    </source>
</evidence>
<protein>
    <recommendedName>
        <fullName evidence="4">RNA polymerase-associated protein LEO1</fullName>
    </recommendedName>
</protein>
<dbReference type="GO" id="GO:0016593">
    <property type="term" value="C:Cdc73/Paf1 complex"/>
    <property type="evidence" value="ECO:0007669"/>
    <property type="project" value="InterPro"/>
</dbReference>
<sequence>MSDLEEVDDLFGDEEANSPIAAANDDDDDELRSIKGDDDNDDANVFGDDDDDRMDHEEEHKDLKVMDMDIFRHHTPRSNDGRLQTFKVPKFLRFVPEQYDSRTFEPTRADIENARSENPKPTIRHCIDSKTGELRSNAMMYRWSDGSMSMSVGGEHYTVLKKPTAPDPSKPYDELKDGHSYAAAAHLTSSVFVIVGHMSEEYTVRQNKQHEDEALQRLAMRIREATNTHGNHIIKTTHDPEQQRRLAEQAEKERAKQQRRRDNAAARTAEGSSRSRGGGLGIDDLEGGRSSSGRSRKRTANASKPKRKSNANAYSDDDDDVGYGGGANTNDYDKEDDFIASSGEEEEAGSEDEEEILEDDDEEEEDRRRHKKKQKTAELEDTDEEDMHQQSRRRRRVIDDDDDDEE</sequence>
<evidence type="ECO:0008006" key="4">
    <source>
        <dbReference type="Google" id="ProtNLM"/>
    </source>
</evidence>
<reference evidence="2 3" key="2">
    <citation type="journal article" date="2013" name="IMA Fungus">
        <title>IMA Genome-F 1: Ceratocystis fimbriata: Draft nuclear genome sequence for the plant pathogen, Ceratocystis fimbriata.</title>
        <authorList>
            <person name="Wilken P.M."/>
            <person name="Steenkamp E.T."/>
            <person name="Wingfield M.J."/>
            <person name="de Beer Z.W."/>
            <person name="Wingfield B.D."/>
        </authorList>
    </citation>
    <scope>NUCLEOTIDE SEQUENCE [LARGE SCALE GENOMIC DNA]</scope>
    <source>
        <strain evidence="2 3">CBS 114723</strain>
    </source>
</reference>
<reference evidence="2 3" key="1">
    <citation type="journal article" date="2013" name="Fungal Biol.">
        <title>Analysis of microsatellite markers in the genome of the plant pathogen Ceratocystis fimbriata.</title>
        <authorList>
            <person name="Simpson M.C."/>
            <person name="Wilken P.M."/>
            <person name="Coetzee M.P."/>
            <person name="Wingfield M.J."/>
            <person name="Wingfield B.D."/>
        </authorList>
    </citation>
    <scope>NUCLEOTIDE SEQUENCE [LARGE SCALE GENOMIC DNA]</scope>
    <source>
        <strain evidence="2 3">CBS 114723</strain>
    </source>
</reference>
<dbReference type="InterPro" id="IPR007149">
    <property type="entry name" value="Leo1"/>
</dbReference>
<dbReference type="OrthoDB" id="10049244at2759"/>
<dbReference type="Proteomes" id="UP000222788">
    <property type="component" value="Unassembled WGS sequence"/>
</dbReference>
<dbReference type="PANTHER" id="PTHR23146:SF0">
    <property type="entry name" value="RNA POLYMERASE-ASSOCIATED PROTEIN LEO1"/>
    <property type="match status" value="1"/>
</dbReference>
<dbReference type="GO" id="GO:0032968">
    <property type="term" value="P:positive regulation of transcription elongation by RNA polymerase II"/>
    <property type="evidence" value="ECO:0007669"/>
    <property type="project" value="TreeGrafter"/>
</dbReference>
<evidence type="ECO:0000313" key="2">
    <source>
        <dbReference type="EMBL" id="PHH53072.1"/>
    </source>
</evidence>
<dbReference type="STRING" id="1035309.A0A2C5X4Z1"/>
<dbReference type="GO" id="GO:0006368">
    <property type="term" value="P:transcription elongation by RNA polymerase II"/>
    <property type="evidence" value="ECO:0007669"/>
    <property type="project" value="InterPro"/>
</dbReference>
<proteinExistence type="predicted"/>
<feature type="compositionally biased region" description="Basic residues" evidence="1">
    <location>
        <begin position="294"/>
        <end position="309"/>
    </location>
</feature>
<feature type="compositionally biased region" description="Acidic residues" evidence="1">
    <location>
        <begin position="333"/>
        <end position="365"/>
    </location>
</feature>
<gene>
    <name evidence="2" type="ORF">CFIMG_004834RA</name>
</gene>
<feature type="compositionally biased region" description="Acidic residues" evidence="1">
    <location>
        <begin position="1"/>
        <end position="16"/>
    </location>
</feature>
<keyword evidence="3" id="KW-1185">Reference proteome</keyword>
<accession>A0A2C5X4Z1</accession>
<feature type="compositionally biased region" description="Low complexity" evidence="1">
    <location>
        <begin position="265"/>
        <end position="275"/>
    </location>
</feature>